<dbReference type="EMBL" id="KT454971">
    <property type="protein sequence ID" value="ALI58998.1"/>
    <property type="molecule type" value="Genomic_DNA"/>
</dbReference>
<proteinExistence type="predicted"/>
<feature type="domain" description="Baseplate protein J-like barrel" evidence="1">
    <location>
        <begin position="102"/>
        <end position="181"/>
    </location>
</feature>
<evidence type="ECO:0000313" key="4">
    <source>
        <dbReference type="EMBL" id="ALI58998.1"/>
    </source>
</evidence>
<dbReference type="InterPro" id="IPR006949">
    <property type="entry name" value="Barrel_Baseplate_J-like"/>
</dbReference>
<accession>A0A0P0AJW8</accession>
<dbReference type="PANTHER" id="PTHR35862:SF1">
    <property type="entry name" value="FELS-2 PROPHAGE PROTEIN"/>
    <property type="match status" value="1"/>
</dbReference>
<dbReference type="PIRSF" id="PIRSF020481">
    <property type="entry name" value="BAP"/>
    <property type="match status" value="1"/>
</dbReference>
<organism evidence="4">
    <name type="scientific">Pseudomonas aeruginosa</name>
    <dbReference type="NCBI Taxonomy" id="287"/>
    <lineage>
        <taxon>Bacteria</taxon>
        <taxon>Pseudomonadati</taxon>
        <taxon>Pseudomonadota</taxon>
        <taxon>Gammaproteobacteria</taxon>
        <taxon>Pseudomonadales</taxon>
        <taxon>Pseudomonadaceae</taxon>
        <taxon>Pseudomonas</taxon>
    </lineage>
</organism>
<evidence type="ECO:0000259" key="2">
    <source>
        <dbReference type="Pfam" id="PF26078"/>
    </source>
</evidence>
<dbReference type="Pfam" id="PF26079">
    <property type="entry name" value="Baseplate_J_C"/>
    <property type="match status" value="1"/>
</dbReference>
<dbReference type="InterPro" id="IPR058531">
    <property type="entry name" value="Baseplate_J_M"/>
</dbReference>
<dbReference type="AlphaFoldDB" id="A0A0P0AJW8"/>
<reference evidence="4" key="1">
    <citation type="submission" date="2015-08" db="EMBL/GenBank/DDBJ databases">
        <title>Pseudomonas aeruginosa strain CCBH4851 chromosome region.</title>
        <authorList>
            <person name="Silveira M.C."/>
            <person name="Carvalho-Assef A.P.D."/>
            <person name="Albano R.M."/>
        </authorList>
    </citation>
    <scope>NUCLEOTIDE SEQUENCE</scope>
    <source>
        <strain evidence="4">CCBH4851</strain>
    </source>
</reference>
<dbReference type="PATRIC" id="fig|287.2965.peg.5286"/>
<sequence length="373" mass="39711">MRDLPPPEFVKIDPAGIEADLIARYEAKSGKSLYPAQIERLFIDQIAYAQSLVLSAIQHAGEQLLVRTSAAPILDYLGELVGTERLLAQPARCRLAFTLPVPATLPVVIDAGTQVSTSDGRLVFRTDQDVTIAVGQTMARVMATCETSGTAGNGWAVGQISSLVRIPVDGMTARNETVTADGVDEESDERYRERIILAPEAYTNAGSRGAYRYHALAVHQSIVDVAVHGPAEGQLPGHVALYPLTTTGLPSDDLLTRIAGQVSGERVRPLCDTVKVLVPTEVPFTIQAQLTFYLNADRTEAMAAAQAAADAYAADRRAGLGRDIVPEQLVAALQVNGVYRADLVQPSALRVLAGNEWANCGSIQLVDAGVADG</sequence>
<dbReference type="Pfam" id="PF04865">
    <property type="entry name" value="Baseplate_J"/>
    <property type="match status" value="1"/>
</dbReference>
<name>A0A0P0AJW8_PSEAI</name>
<dbReference type="InterPro" id="IPR058530">
    <property type="entry name" value="Baseplate_J-like_C"/>
</dbReference>
<dbReference type="RefSeq" id="WP_019726725.1">
    <property type="nucleotide sequence ID" value="NZ_CBDDSE010000001.1"/>
</dbReference>
<dbReference type="InterPro" id="IPR014507">
    <property type="entry name" value="Baseplate_assembly_J_pred"/>
</dbReference>
<gene>
    <name evidence="4" type="ORF">CCBH4851_00295</name>
</gene>
<evidence type="ECO:0000259" key="1">
    <source>
        <dbReference type="Pfam" id="PF04865"/>
    </source>
</evidence>
<feature type="domain" description="Baseplate J-like central" evidence="2">
    <location>
        <begin position="204"/>
        <end position="277"/>
    </location>
</feature>
<dbReference type="InterPro" id="IPR052726">
    <property type="entry name" value="Phage_Baseplate_Hub"/>
</dbReference>
<evidence type="ECO:0000259" key="3">
    <source>
        <dbReference type="Pfam" id="PF26079"/>
    </source>
</evidence>
<dbReference type="PANTHER" id="PTHR35862">
    <property type="entry name" value="FELS-2 PROPHAGE PROTEIN"/>
    <property type="match status" value="1"/>
</dbReference>
<dbReference type="Pfam" id="PF26078">
    <property type="entry name" value="Baseplate_J_M"/>
    <property type="match status" value="1"/>
</dbReference>
<feature type="domain" description="Baseplate J-like C-terminal" evidence="3">
    <location>
        <begin position="285"/>
        <end position="364"/>
    </location>
</feature>
<protein>
    <submittedName>
        <fullName evidence="4">Uncharacterized protein</fullName>
    </submittedName>
</protein>